<evidence type="ECO:0000313" key="1">
    <source>
        <dbReference type="EMBL" id="ATB29509.1"/>
    </source>
</evidence>
<dbReference type="Proteomes" id="UP000217289">
    <property type="component" value="Chromosome"/>
</dbReference>
<dbReference type="KEGG" id="mbd:MEBOL_002959"/>
<evidence type="ECO:0000313" key="2">
    <source>
        <dbReference type="Proteomes" id="UP000217289"/>
    </source>
</evidence>
<dbReference type="AlphaFoldDB" id="A0A250ICD9"/>
<protein>
    <submittedName>
        <fullName evidence="1">Uncharacterized protein</fullName>
    </submittedName>
</protein>
<name>A0A250ICD9_9BACT</name>
<reference evidence="1 2" key="1">
    <citation type="submission" date="2017-06" db="EMBL/GenBank/DDBJ databases">
        <authorList>
            <person name="Kim H.J."/>
            <person name="Triplett B.A."/>
        </authorList>
    </citation>
    <scope>NUCLEOTIDE SEQUENCE [LARGE SCALE GENOMIC DNA]</scope>
    <source>
        <strain evidence="1 2">DSM 14713</strain>
    </source>
</reference>
<gene>
    <name evidence="1" type="ORF">MEBOL_002959</name>
</gene>
<accession>A0A250ICD9</accession>
<keyword evidence="2" id="KW-1185">Reference proteome</keyword>
<organism evidence="1 2">
    <name type="scientific">Melittangium boletus DSM 14713</name>
    <dbReference type="NCBI Taxonomy" id="1294270"/>
    <lineage>
        <taxon>Bacteria</taxon>
        <taxon>Pseudomonadati</taxon>
        <taxon>Myxococcota</taxon>
        <taxon>Myxococcia</taxon>
        <taxon>Myxococcales</taxon>
        <taxon>Cystobacterineae</taxon>
        <taxon>Archangiaceae</taxon>
        <taxon>Melittangium</taxon>
    </lineage>
</organism>
<proteinExistence type="predicted"/>
<dbReference type="EMBL" id="CP022163">
    <property type="protein sequence ID" value="ATB29509.1"/>
    <property type="molecule type" value="Genomic_DNA"/>
</dbReference>
<sequence>MHLFRTSPPWLVMAVLWMGHEANSAPPSKAPAPATAQAPEPAALTGPAFAYLKSAGDHRCAWIRQPLPSGPSATVFSFDADCAQSVFFWSPNGKEGVVLDWPLGEGQQRIWKVDFATKTGKAVEFKGLPTGTGQLASDGFRIFQVNFDVQGRLVALMSSSEKPEDDTGELGITFEGKRYPVAENERWRRLCLAYRWDGTEWKRVELKVLGSPADLDTVRSMYDPSPSRTESIVGEAATKEQAKRLTAAVRPTDKFGKWMALTTPGGPLLYRARQEDADGSATASTPVRWEQEGKWVAPEGMTQPASTDIALQLSDAFVLINVLGEKPSASVFDSQTKKNLHSVEGLHERALFWPAPIMP</sequence>